<proteinExistence type="predicted"/>
<sequence>MSLSHPRVSKTKIGSTNYKYNLRNSISKTVAFLTVQKTLRFDVDGDFSKLKETLSDNVNHCVVTPGANVLHVSPPRKPKYSTWPWLPRPPTPLVGCTRWPGV</sequence>
<evidence type="ECO:0000313" key="2">
    <source>
        <dbReference type="Proteomes" id="UP000762676"/>
    </source>
</evidence>
<keyword evidence="2" id="KW-1185">Reference proteome</keyword>
<gene>
    <name evidence="1" type="ORF">ElyMa_005624800</name>
</gene>
<protein>
    <submittedName>
        <fullName evidence="1">Uncharacterized protein</fullName>
    </submittedName>
</protein>
<reference evidence="1 2" key="1">
    <citation type="journal article" date="2021" name="Elife">
        <title>Chloroplast acquisition without the gene transfer in kleptoplastic sea slugs, Plakobranchus ocellatus.</title>
        <authorList>
            <person name="Maeda T."/>
            <person name="Takahashi S."/>
            <person name="Yoshida T."/>
            <person name="Shimamura S."/>
            <person name="Takaki Y."/>
            <person name="Nagai Y."/>
            <person name="Toyoda A."/>
            <person name="Suzuki Y."/>
            <person name="Arimoto A."/>
            <person name="Ishii H."/>
            <person name="Satoh N."/>
            <person name="Nishiyama T."/>
            <person name="Hasebe M."/>
            <person name="Maruyama T."/>
            <person name="Minagawa J."/>
            <person name="Obokata J."/>
            <person name="Shigenobu S."/>
        </authorList>
    </citation>
    <scope>NUCLEOTIDE SEQUENCE [LARGE SCALE GENOMIC DNA]</scope>
</reference>
<name>A0AAV4F7K6_9GAST</name>
<evidence type="ECO:0000313" key="1">
    <source>
        <dbReference type="EMBL" id="GFR69197.1"/>
    </source>
</evidence>
<dbReference type="EMBL" id="BMAT01011260">
    <property type="protein sequence ID" value="GFR69197.1"/>
    <property type="molecule type" value="Genomic_DNA"/>
</dbReference>
<dbReference type="Proteomes" id="UP000762676">
    <property type="component" value="Unassembled WGS sequence"/>
</dbReference>
<dbReference type="AlphaFoldDB" id="A0AAV4F7K6"/>
<accession>A0AAV4F7K6</accession>
<organism evidence="1 2">
    <name type="scientific">Elysia marginata</name>
    <dbReference type="NCBI Taxonomy" id="1093978"/>
    <lineage>
        <taxon>Eukaryota</taxon>
        <taxon>Metazoa</taxon>
        <taxon>Spiralia</taxon>
        <taxon>Lophotrochozoa</taxon>
        <taxon>Mollusca</taxon>
        <taxon>Gastropoda</taxon>
        <taxon>Heterobranchia</taxon>
        <taxon>Euthyneura</taxon>
        <taxon>Panpulmonata</taxon>
        <taxon>Sacoglossa</taxon>
        <taxon>Placobranchoidea</taxon>
        <taxon>Plakobranchidae</taxon>
        <taxon>Elysia</taxon>
    </lineage>
</organism>
<comment type="caution">
    <text evidence="1">The sequence shown here is derived from an EMBL/GenBank/DDBJ whole genome shotgun (WGS) entry which is preliminary data.</text>
</comment>